<gene>
    <name evidence="19" type="ORF">GH714_001123</name>
</gene>
<proteinExistence type="inferred from homology"/>
<dbReference type="GO" id="GO:0005634">
    <property type="term" value="C:nucleus"/>
    <property type="evidence" value="ECO:0007669"/>
    <property type="project" value="UniProtKB-SubCell"/>
</dbReference>
<dbReference type="InterPro" id="IPR006941">
    <property type="entry name" value="RNase_CAF1"/>
</dbReference>
<comment type="cofactor">
    <cofactor evidence="2">
        <name>a divalent metal cation</name>
        <dbReference type="ChEBI" id="CHEBI:60240"/>
    </cofactor>
</comment>
<comment type="caution">
    <text evidence="19">The sequence shown here is derived from an EMBL/GenBank/DDBJ whole genome shotgun (WGS) entry which is preliminary data.</text>
</comment>
<evidence type="ECO:0000256" key="11">
    <source>
        <dbReference type="ARBA" id="ARBA00022801"/>
    </source>
</evidence>
<evidence type="ECO:0000313" key="19">
    <source>
        <dbReference type="EMBL" id="KAF2287524.1"/>
    </source>
</evidence>
<comment type="function">
    <text evidence="17">Ubiquitous transcription factor required for a diverse set of processes. It is a component of the CCR4 complex involved in the control of gene expression.</text>
</comment>
<keyword evidence="10" id="KW-0479">Metal-binding</keyword>
<name>A0A6A6KGH7_HEVBR</name>
<dbReference type="GO" id="GO:0004535">
    <property type="term" value="F:poly(A)-specific ribonuclease activity"/>
    <property type="evidence" value="ECO:0007669"/>
    <property type="project" value="UniProtKB-EC"/>
</dbReference>
<evidence type="ECO:0000256" key="15">
    <source>
        <dbReference type="ARBA" id="ARBA00023163"/>
    </source>
</evidence>
<comment type="catalytic activity">
    <reaction evidence="1">
        <text>Exonucleolytic cleavage of poly(A) to 5'-AMP.</text>
        <dbReference type="EC" id="3.1.13.4"/>
    </reaction>
</comment>
<evidence type="ECO:0000256" key="1">
    <source>
        <dbReference type="ARBA" id="ARBA00001663"/>
    </source>
</evidence>
<keyword evidence="11" id="KW-0378">Hydrolase</keyword>
<dbReference type="GO" id="GO:0005737">
    <property type="term" value="C:cytoplasm"/>
    <property type="evidence" value="ECO:0007669"/>
    <property type="project" value="UniProtKB-SubCell"/>
</dbReference>
<evidence type="ECO:0000256" key="7">
    <source>
        <dbReference type="ARBA" id="ARBA00012161"/>
    </source>
</evidence>
<dbReference type="PANTHER" id="PTHR10797">
    <property type="entry name" value="CCR4-NOT TRANSCRIPTION COMPLEX SUBUNIT"/>
    <property type="match status" value="1"/>
</dbReference>
<evidence type="ECO:0000256" key="5">
    <source>
        <dbReference type="ARBA" id="ARBA00008372"/>
    </source>
</evidence>
<keyword evidence="15" id="KW-0804">Transcription</keyword>
<dbReference type="InterPro" id="IPR039637">
    <property type="entry name" value="CNOT7/CNOT8/Pop2"/>
</dbReference>
<evidence type="ECO:0000313" key="20">
    <source>
        <dbReference type="Proteomes" id="UP000467840"/>
    </source>
</evidence>
<dbReference type="InterPro" id="IPR012337">
    <property type="entry name" value="RNaseH-like_sf"/>
</dbReference>
<dbReference type="Proteomes" id="UP000467840">
    <property type="component" value="Chromosome 8"/>
</dbReference>
<dbReference type="GO" id="GO:0003677">
    <property type="term" value="F:DNA binding"/>
    <property type="evidence" value="ECO:0007669"/>
    <property type="project" value="InterPro"/>
</dbReference>
<organism evidence="19 20">
    <name type="scientific">Hevea brasiliensis</name>
    <name type="common">Para rubber tree</name>
    <name type="synonym">Siphonia brasiliensis</name>
    <dbReference type="NCBI Taxonomy" id="3981"/>
    <lineage>
        <taxon>Eukaryota</taxon>
        <taxon>Viridiplantae</taxon>
        <taxon>Streptophyta</taxon>
        <taxon>Embryophyta</taxon>
        <taxon>Tracheophyta</taxon>
        <taxon>Spermatophyta</taxon>
        <taxon>Magnoliopsida</taxon>
        <taxon>eudicotyledons</taxon>
        <taxon>Gunneridae</taxon>
        <taxon>Pentapetalae</taxon>
        <taxon>rosids</taxon>
        <taxon>fabids</taxon>
        <taxon>Malpighiales</taxon>
        <taxon>Euphorbiaceae</taxon>
        <taxon>Crotonoideae</taxon>
        <taxon>Micrandreae</taxon>
        <taxon>Hevea</taxon>
    </lineage>
</organism>
<comment type="subunit">
    <text evidence="6">Component of the CCR4-NOT complex, at least composed of CRR4 and CAF1 proteins.</text>
</comment>
<evidence type="ECO:0000256" key="4">
    <source>
        <dbReference type="ARBA" id="ARBA00004496"/>
    </source>
</evidence>
<keyword evidence="16" id="KW-0539">Nucleus</keyword>
<keyword evidence="8" id="KW-0963">Cytoplasm</keyword>
<keyword evidence="12" id="KW-0269">Exonuclease</keyword>
<evidence type="ECO:0000256" key="18">
    <source>
        <dbReference type="SAM" id="MobiDB-lite"/>
    </source>
</evidence>
<protein>
    <recommendedName>
        <fullName evidence="7">poly(A)-specific ribonuclease</fullName>
        <ecNumber evidence="7">3.1.13.4</ecNumber>
    </recommendedName>
</protein>
<evidence type="ECO:0000256" key="12">
    <source>
        <dbReference type="ARBA" id="ARBA00022839"/>
    </source>
</evidence>
<keyword evidence="14" id="KW-0805">Transcription regulation</keyword>
<dbReference type="Pfam" id="PF04857">
    <property type="entry name" value="CAF1"/>
    <property type="match status" value="2"/>
</dbReference>
<dbReference type="GO" id="GO:0030014">
    <property type="term" value="C:CCR4-NOT complex"/>
    <property type="evidence" value="ECO:0007669"/>
    <property type="project" value="InterPro"/>
</dbReference>
<dbReference type="Gene3D" id="3.30.420.10">
    <property type="entry name" value="Ribonuclease H-like superfamily/Ribonuclease H"/>
    <property type="match status" value="1"/>
</dbReference>
<keyword evidence="20" id="KW-1185">Reference proteome</keyword>
<dbReference type="GO" id="GO:0046872">
    <property type="term" value="F:metal ion binding"/>
    <property type="evidence" value="ECO:0007669"/>
    <property type="project" value="UniProtKB-KW"/>
</dbReference>
<evidence type="ECO:0000256" key="9">
    <source>
        <dbReference type="ARBA" id="ARBA00022722"/>
    </source>
</evidence>
<reference evidence="19 20" key="1">
    <citation type="journal article" date="2020" name="Mol. Plant">
        <title>The Chromosome-Based Rubber Tree Genome Provides New Insights into Spurge Genome Evolution and Rubber Biosynthesis.</title>
        <authorList>
            <person name="Liu J."/>
            <person name="Shi C."/>
            <person name="Shi C.C."/>
            <person name="Li W."/>
            <person name="Zhang Q.J."/>
            <person name="Zhang Y."/>
            <person name="Li K."/>
            <person name="Lu H.F."/>
            <person name="Shi C."/>
            <person name="Zhu S.T."/>
            <person name="Xiao Z.Y."/>
            <person name="Nan H."/>
            <person name="Yue Y."/>
            <person name="Zhu X.G."/>
            <person name="Wu Y."/>
            <person name="Hong X.N."/>
            <person name="Fan G.Y."/>
            <person name="Tong Y."/>
            <person name="Zhang D."/>
            <person name="Mao C.L."/>
            <person name="Liu Y.L."/>
            <person name="Hao S.J."/>
            <person name="Liu W.Q."/>
            <person name="Lv M.Q."/>
            <person name="Zhang H.B."/>
            <person name="Liu Y."/>
            <person name="Hu-Tang G.R."/>
            <person name="Wang J.P."/>
            <person name="Wang J.H."/>
            <person name="Sun Y.H."/>
            <person name="Ni S.B."/>
            <person name="Chen W.B."/>
            <person name="Zhang X.C."/>
            <person name="Jiao Y.N."/>
            <person name="Eichler E.E."/>
            <person name="Li G.H."/>
            <person name="Liu X."/>
            <person name="Gao L.Z."/>
        </authorList>
    </citation>
    <scope>NUCLEOTIDE SEQUENCE [LARGE SCALE GENOMIC DNA]</scope>
    <source>
        <strain evidence="20">cv. GT1</strain>
        <tissue evidence="19">Leaf</tissue>
    </source>
</reference>
<evidence type="ECO:0000256" key="8">
    <source>
        <dbReference type="ARBA" id="ARBA00022490"/>
    </source>
</evidence>
<evidence type="ECO:0000256" key="2">
    <source>
        <dbReference type="ARBA" id="ARBA00001968"/>
    </source>
</evidence>
<dbReference type="SUPFAM" id="SSF53098">
    <property type="entry name" value="Ribonuclease H-like"/>
    <property type="match status" value="1"/>
</dbReference>
<keyword evidence="9" id="KW-0540">Nuclease</keyword>
<dbReference type="InterPro" id="IPR036397">
    <property type="entry name" value="RNaseH_sf"/>
</dbReference>
<dbReference type="Pfam" id="PF03754">
    <property type="entry name" value="At2g31720-like"/>
    <property type="match status" value="1"/>
</dbReference>
<evidence type="ECO:0000256" key="10">
    <source>
        <dbReference type="ARBA" id="ARBA00022723"/>
    </source>
</evidence>
<evidence type="ECO:0000256" key="16">
    <source>
        <dbReference type="ARBA" id="ARBA00023242"/>
    </source>
</evidence>
<dbReference type="EMBL" id="JAAGAX010000016">
    <property type="protein sequence ID" value="KAF2287524.1"/>
    <property type="molecule type" value="Genomic_DNA"/>
</dbReference>
<dbReference type="EC" id="3.1.13.4" evidence="7"/>
<evidence type="ECO:0000256" key="3">
    <source>
        <dbReference type="ARBA" id="ARBA00004123"/>
    </source>
</evidence>
<evidence type="ECO:0000256" key="6">
    <source>
        <dbReference type="ARBA" id="ARBA00011757"/>
    </source>
</evidence>
<comment type="similarity">
    <text evidence="5">Belongs to the CAF1 family.</text>
</comment>
<feature type="compositionally biased region" description="Low complexity" evidence="18">
    <location>
        <begin position="249"/>
        <end position="261"/>
    </location>
</feature>
<dbReference type="InterPro" id="IPR005508">
    <property type="entry name" value="At2g31720-like"/>
</dbReference>
<accession>A0A6A6KGH7</accession>
<keyword evidence="13" id="KW-0694">RNA-binding</keyword>
<evidence type="ECO:0000256" key="17">
    <source>
        <dbReference type="ARBA" id="ARBA00025148"/>
    </source>
</evidence>
<comment type="subcellular location">
    <subcellularLocation>
        <location evidence="4">Cytoplasm</location>
    </subcellularLocation>
    <subcellularLocation>
        <location evidence="3">Nucleus</location>
    </subcellularLocation>
</comment>
<evidence type="ECO:0000256" key="13">
    <source>
        <dbReference type="ARBA" id="ARBA00022884"/>
    </source>
</evidence>
<dbReference type="GO" id="GO:0003723">
    <property type="term" value="F:RNA binding"/>
    <property type="evidence" value="ECO:0007669"/>
    <property type="project" value="UniProtKB-KW"/>
</dbReference>
<sequence length="365" mass="42141">MDAALHHHKVVSMDSEFPGFLRKTPRRSDELSAFADMKFNVDNMKIIQLGITLSDENGIIAGTWEFNFKFLIETEVFYDPKSIEFLKESGIDFEELRINGIDQLFFSNMFTHVLSRHRDLKWLTFHGLYDLAYMVKLDTKKPLPVSMLDFTEIIATVFGCCVLDVKYMARFYDDLHRGELGLEKLAKILGVKRVGGSHQAGSDSLLTARVFARMKTAEAIIKHDDRLVAYVPKKSRGHRQRLDIKPHSHSSLSLHVKSSGSMNENKKRTPTDMPEEWWHKIQAKGGIDVKLAIMKQMFATDLSTHHNCFSIPLKQIRDFSFLTEDEKRKLKEPKEKMRVTLMEPCGSESKMWLRQWNLKVAVPMC</sequence>
<dbReference type="AlphaFoldDB" id="A0A6A6KGH7"/>
<feature type="region of interest" description="Disordered" evidence="18">
    <location>
        <begin position="249"/>
        <end position="273"/>
    </location>
</feature>
<evidence type="ECO:0000256" key="14">
    <source>
        <dbReference type="ARBA" id="ARBA00023015"/>
    </source>
</evidence>